<dbReference type="PANTHER" id="PTHR24171:SF9">
    <property type="entry name" value="ANKYRIN REPEAT DOMAIN-CONTAINING PROTEIN 39"/>
    <property type="match status" value="1"/>
</dbReference>
<evidence type="ECO:0000313" key="3">
    <source>
        <dbReference type="EMBL" id="CAD7239184.1"/>
    </source>
</evidence>
<dbReference type="InterPro" id="IPR002110">
    <property type="entry name" value="Ankyrin_rpt"/>
</dbReference>
<dbReference type="OrthoDB" id="6381223at2759"/>
<dbReference type="AlphaFoldDB" id="A0A7R9A0X3"/>
<proteinExistence type="predicted"/>
<dbReference type="SUPFAM" id="SSF48403">
    <property type="entry name" value="Ankyrin repeat"/>
    <property type="match status" value="1"/>
</dbReference>
<accession>A0A7R9A0X3</accession>
<dbReference type="Gene3D" id="1.25.40.20">
    <property type="entry name" value="Ankyrin repeat-containing domain"/>
    <property type="match status" value="3"/>
</dbReference>
<dbReference type="PROSITE" id="PS50088">
    <property type="entry name" value="ANK_REPEAT"/>
    <property type="match status" value="3"/>
</dbReference>
<gene>
    <name evidence="3" type="ORF">CTOB1V02_LOCUS16999</name>
</gene>
<keyword evidence="1" id="KW-0677">Repeat</keyword>
<dbReference type="Pfam" id="PF00023">
    <property type="entry name" value="Ank"/>
    <property type="match status" value="1"/>
</dbReference>
<protein>
    <submittedName>
        <fullName evidence="3">Uncharacterized protein</fullName>
    </submittedName>
</protein>
<sequence length="215" mass="23847">MTWLHLFALLPGYHPVVNLLLHQGADPKAVTNSLNQTPLHLANTLETATLLIDNGAEVDARDEEGRTPLHLASRRDRRSLVQVLLSHGADPNIRDEDKQTPLHFATRRGHHSIVDLLLAHGADVLATDIAGRTPLSEAKTEEVILVMIGLTEDLNRQDQQTWNTPLHSCCQRGYEEAAKRLIEKGARLDLKNKKGETALDIARAKGYVHIASHFP</sequence>
<dbReference type="SMART" id="SM00248">
    <property type="entry name" value="ANK"/>
    <property type="match status" value="4"/>
</dbReference>
<feature type="non-terminal residue" evidence="3">
    <location>
        <position position="215"/>
    </location>
</feature>
<dbReference type="PRINTS" id="PR01415">
    <property type="entry name" value="ANKYRIN"/>
</dbReference>
<dbReference type="EMBL" id="OB717885">
    <property type="protein sequence ID" value="CAD7239184.1"/>
    <property type="molecule type" value="Genomic_DNA"/>
</dbReference>
<evidence type="ECO:0000256" key="2">
    <source>
        <dbReference type="ARBA" id="ARBA00023043"/>
    </source>
</evidence>
<keyword evidence="2" id="KW-0040">ANK repeat</keyword>
<reference evidence="3" key="1">
    <citation type="submission" date="2020-11" db="EMBL/GenBank/DDBJ databases">
        <authorList>
            <person name="Tran Van P."/>
        </authorList>
    </citation>
    <scope>NUCLEOTIDE SEQUENCE</scope>
</reference>
<evidence type="ECO:0000256" key="1">
    <source>
        <dbReference type="ARBA" id="ARBA00022737"/>
    </source>
</evidence>
<dbReference type="InterPro" id="IPR036770">
    <property type="entry name" value="Ankyrin_rpt-contain_sf"/>
</dbReference>
<dbReference type="Pfam" id="PF12796">
    <property type="entry name" value="Ank_2"/>
    <property type="match status" value="2"/>
</dbReference>
<organism evidence="3">
    <name type="scientific">Cyprideis torosa</name>
    <dbReference type="NCBI Taxonomy" id="163714"/>
    <lineage>
        <taxon>Eukaryota</taxon>
        <taxon>Metazoa</taxon>
        <taxon>Ecdysozoa</taxon>
        <taxon>Arthropoda</taxon>
        <taxon>Crustacea</taxon>
        <taxon>Oligostraca</taxon>
        <taxon>Ostracoda</taxon>
        <taxon>Podocopa</taxon>
        <taxon>Podocopida</taxon>
        <taxon>Cytherocopina</taxon>
        <taxon>Cytheroidea</taxon>
        <taxon>Cytherideidae</taxon>
        <taxon>Cyprideis</taxon>
    </lineage>
</organism>
<name>A0A7R9A0X3_9CRUS</name>
<dbReference type="PANTHER" id="PTHR24171">
    <property type="entry name" value="ANKYRIN REPEAT DOMAIN-CONTAINING PROTEIN 39-RELATED"/>
    <property type="match status" value="1"/>
</dbReference>
<dbReference type="PROSITE" id="PS50297">
    <property type="entry name" value="ANK_REP_REGION"/>
    <property type="match status" value="3"/>
</dbReference>